<dbReference type="Pfam" id="PF20336">
    <property type="entry name" value="DUF6631"/>
    <property type="match status" value="1"/>
</dbReference>
<comment type="caution">
    <text evidence="2">The sequence shown here is derived from an EMBL/GenBank/DDBJ whole genome shotgun (WGS) entry which is preliminary data.</text>
</comment>
<dbReference type="Proteomes" id="UP001381174">
    <property type="component" value="Unassembled WGS sequence"/>
</dbReference>
<gene>
    <name evidence="2" type="ORF">WAT24_06655</name>
</gene>
<proteinExistence type="predicted"/>
<feature type="region of interest" description="Disordered" evidence="1">
    <location>
        <begin position="1"/>
        <end position="22"/>
    </location>
</feature>
<name>A0ABU8JA96_9GAMM</name>
<accession>A0ABU8JA96</accession>
<dbReference type="EMBL" id="JBBBNY010000003">
    <property type="protein sequence ID" value="MEI7036433.1"/>
    <property type="molecule type" value="Genomic_DNA"/>
</dbReference>
<feature type="compositionally biased region" description="Low complexity" evidence="1">
    <location>
        <begin position="155"/>
        <end position="200"/>
    </location>
</feature>
<evidence type="ECO:0000256" key="1">
    <source>
        <dbReference type="SAM" id="MobiDB-lite"/>
    </source>
</evidence>
<keyword evidence="3" id="KW-1185">Reference proteome</keyword>
<organism evidence="2 3">
    <name type="scientific">Fulvimonas yonginensis</name>
    <dbReference type="NCBI Taxonomy" id="1495200"/>
    <lineage>
        <taxon>Bacteria</taxon>
        <taxon>Pseudomonadati</taxon>
        <taxon>Pseudomonadota</taxon>
        <taxon>Gammaproteobacteria</taxon>
        <taxon>Lysobacterales</taxon>
        <taxon>Rhodanobacteraceae</taxon>
        <taxon>Fulvimonas</taxon>
    </lineage>
</organism>
<dbReference type="RefSeq" id="WP_336807049.1">
    <property type="nucleotide sequence ID" value="NZ_JBBBNY010000003.1"/>
</dbReference>
<evidence type="ECO:0000313" key="3">
    <source>
        <dbReference type="Proteomes" id="UP001381174"/>
    </source>
</evidence>
<sequence>MAKRLGNAEPKPTTSAPEGADDLSVLHPDVTVKIAGRSVTIREYGFTEGLRVRAYMAPFTADLGRLFDAGEVLVEDVLDVVGAHVDLVQRAMAQSIAPAGELASDQDIAWVAQLDDTAGDALVNHWWGVCGLFFVRQIVRRSGERAKRATLARAAAQAKATDGQTSTSSSSAPASARPSSSDDTPPASSSSSTSDSPRGGTDNGPT</sequence>
<feature type="region of interest" description="Disordered" evidence="1">
    <location>
        <begin position="155"/>
        <end position="206"/>
    </location>
</feature>
<reference evidence="2 3" key="1">
    <citation type="journal article" date="2014" name="Int. J. Syst. Evol. Microbiol.">
        <title>Fulvimonas yonginensis sp. nov., isolated from greenhouse soil, and emended description of the genus Fulvimonas.</title>
        <authorList>
            <person name="Ahn J.H."/>
            <person name="Kim S.J."/>
            <person name="Weon H.Y."/>
            <person name="Hong S.B."/>
            <person name="Seok S.J."/>
            <person name="Kwon S.W."/>
        </authorList>
    </citation>
    <scope>NUCLEOTIDE SEQUENCE [LARGE SCALE GENOMIC DNA]</scope>
    <source>
        <strain evidence="2 3">KACC 16952</strain>
    </source>
</reference>
<dbReference type="InterPro" id="IPR046583">
    <property type="entry name" value="DUF6631"/>
</dbReference>
<evidence type="ECO:0000313" key="2">
    <source>
        <dbReference type="EMBL" id="MEI7036433.1"/>
    </source>
</evidence>
<protein>
    <submittedName>
        <fullName evidence="2">DUF6631 family protein</fullName>
    </submittedName>
</protein>